<dbReference type="PANTHER" id="PTHR43798:SF31">
    <property type="entry name" value="AB HYDROLASE SUPERFAMILY PROTEIN YCLE"/>
    <property type="match status" value="1"/>
</dbReference>
<protein>
    <submittedName>
        <fullName evidence="3">Alpha/beta hydrolase</fullName>
    </submittedName>
</protein>
<keyword evidence="1 3" id="KW-0378">Hydrolase</keyword>
<accession>A0A514LHV7</accession>
<dbReference type="GO" id="GO:0016787">
    <property type="term" value="F:hydrolase activity"/>
    <property type="evidence" value="ECO:0007669"/>
    <property type="project" value="UniProtKB-KW"/>
</dbReference>
<dbReference type="KEGG" id="sale:EPH95_09770"/>
<proteinExistence type="predicted"/>
<gene>
    <name evidence="3" type="ORF">EPH95_09770</name>
</gene>
<dbReference type="OrthoDB" id="9773293at2"/>
<dbReference type="InterPro" id="IPR050266">
    <property type="entry name" value="AB_hydrolase_sf"/>
</dbReference>
<dbReference type="Gene3D" id="3.40.50.1820">
    <property type="entry name" value="alpha/beta hydrolase"/>
    <property type="match status" value="1"/>
</dbReference>
<dbReference type="InterPro" id="IPR000639">
    <property type="entry name" value="Epox_hydrolase-like"/>
</dbReference>
<dbReference type="AlphaFoldDB" id="A0A514LHV7"/>
<dbReference type="PRINTS" id="PR00111">
    <property type="entry name" value="ABHYDROLASE"/>
</dbReference>
<dbReference type="PRINTS" id="PR00412">
    <property type="entry name" value="EPOXHYDRLASE"/>
</dbReference>
<dbReference type="InterPro" id="IPR000073">
    <property type="entry name" value="AB_hydrolase_1"/>
</dbReference>
<evidence type="ECO:0000313" key="4">
    <source>
        <dbReference type="Proteomes" id="UP000319756"/>
    </source>
</evidence>
<dbReference type="GO" id="GO:0016020">
    <property type="term" value="C:membrane"/>
    <property type="evidence" value="ECO:0007669"/>
    <property type="project" value="TreeGrafter"/>
</dbReference>
<organism evidence="3 4">
    <name type="scientific">Salicibibacter halophilus</name>
    <dbReference type="NCBI Taxonomy" id="2502791"/>
    <lineage>
        <taxon>Bacteria</taxon>
        <taxon>Bacillati</taxon>
        <taxon>Bacillota</taxon>
        <taxon>Bacilli</taxon>
        <taxon>Bacillales</taxon>
        <taxon>Bacillaceae</taxon>
        <taxon>Salicibibacter</taxon>
    </lineage>
</organism>
<sequence>MGYFVRTNDQVNLFVEDTGEGKPIILIHGWPLNNKMFEYQVTALTEQGYRCIVPDLRGFGRSGKPASSYDYSHMADDIDAIVRFSNVDEFHLAGFSMGGAIAIRYATRYRESGLQNLFLLGAAAPSFTQREDYPYGMTKEDVNGLIESTYDDRPAALAGFGENMFATEVSEPFNEWFFQLGLEASGHGTIRTAESLRDEDLRAELTDIQAKTYILHGKKDEICPFTFAQILNDEIQASELIPFEESGHGLFYDQQEDFNQTLLQLLNADV</sequence>
<keyword evidence="4" id="KW-1185">Reference proteome</keyword>
<dbReference type="PANTHER" id="PTHR43798">
    <property type="entry name" value="MONOACYLGLYCEROL LIPASE"/>
    <property type="match status" value="1"/>
</dbReference>
<evidence type="ECO:0000256" key="1">
    <source>
        <dbReference type="ARBA" id="ARBA00022801"/>
    </source>
</evidence>
<reference evidence="4" key="1">
    <citation type="submission" date="2019-01" db="EMBL/GenBank/DDBJ databases">
        <title>Genomic analysis of Salicibibacter sp. NKC3-5.</title>
        <authorList>
            <person name="Oh Y.J."/>
        </authorList>
    </citation>
    <scope>NUCLEOTIDE SEQUENCE [LARGE SCALE GENOMIC DNA]</scope>
    <source>
        <strain evidence="4">NKC3-5</strain>
    </source>
</reference>
<dbReference type="Proteomes" id="UP000319756">
    <property type="component" value="Chromosome"/>
</dbReference>
<dbReference type="InterPro" id="IPR029058">
    <property type="entry name" value="AB_hydrolase_fold"/>
</dbReference>
<dbReference type="Pfam" id="PF00561">
    <property type="entry name" value="Abhydrolase_1"/>
    <property type="match status" value="1"/>
</dbReference>
<dbReference type="RefSeq" id="WP_142089531.1">
    <property type="nucleotide sequence ID" value="NZ_CP035485.1"/>
</dbReference>
<name>A0A514LHV7_9BACI</name>
<evidence type="ECO:0000313" key="3">
    <source>
        <dbReference type="EMBL" id="QDI91434.1"/>
    </source>
</evidence>
<dbReference type="EMBL" id="CP035485">
    <property type="protein sequence ID" value="QDI91434.1"/>
    <property type="molecule type" value="Genomic_DNA"/>
</dbReference>
<dbReference type="SUPFAM" id="SSF53474">
    <property type="entry name" value="alpha/beta-Hydrolases"/>
    <property type="match status" value="1"/>
</dbReference>
<evidence type="ECO:0000259" key="2">
    <source>
        <dbReference type="Pfam" id="PF00561"/>
    </source>
</evidence>
<feature type="domain" description="AB hydrolase-1" evidence="2">
    <location>
        <begin position="22"/>
        <end position="253"/>
    </location>
</feature>